<keyword evidence="2" id="KW-0560">Oxidoreductase</keyword>
<keyword evidence="6" id="KW-1185">Reference proteome</keyword>
<comment type="caution">
    <text evidence="5">The sequence shown here is derived from an EMBL/GenBank/DDBJ whole genome shotgun (WGS) entry which is preliminary data.</text>
</comment>
<dbReference type="Proteomes" id="UP000627573">
    <property type="component" value="Unassembled WGS sequence"/>
</dbReference>
<dbReference type="PRINTS" id="PR00087">
    <property type="entry name" value="LIPOXYGENASE"/>
</dbReference>
<proteinExistence type="predicted"/>
<dbReference type="InterPro" id="IPR036226">
    <property type="entry name" value="LipOase_C_sf"/>
</dbReference>
<evidence type="ECO:0000256" key="1">
    <source>
        <dbReference type="ARBA" id="ARBA00022723"/>
    </source>
</evidence>
<reference evidence="5 6" key="1">
    <citation type="submission" date="2020-12" db="EMBL/GenBank/DDBJ databases">
        <title>Draft genome sequence of furan degrading bacterial strain FUR100.</title>
        <authorList>
            <person name="Woiski C."/>
        </authorList>
    </citation>
    <scope>NUCLEOTIDE SEQUENCE [LARGE SCALE GENOMIC DNA]</scope>
    <source>
        <strain evidence="5 6">FUR100</strain>
    </source>
</reference>
<evidence type="ECO:0000259" key="4">
    <source>
        <dbReference type="PROSITE" id="PS51393"/>
    </source>
</evidence>
<gene>
    <name evidence="5" type="ORF">I3517_00070</name>
</gene>
<feature type="chain" id="PRO_5039532165" description="Lipoxygenase domain-containing protein" evidence="3">
    <location>
        <begin position="29"/>
        <end position="699"/>
    </location>
</feature>
<protein>
    <recommendedName>
        <fullName evidence="4">Lipoxygenase domain-containing protein</fullName>
    </recommendedName>
</protein>
<dbReference type="GO" id="GO:0016702">
    <property type="term" value="F:oxidoreductase activity, acting on single donors with incorporation of molecular oxygen, incorporation of two atoms of oxygen"/>
    <property type="evidence" value="ECO:0007669"/>
    <property type="project" value="InterPro"/>
</dbReference>
<sequence>MQGNLNRRRLLGLSALIPAVSLGLTGTAGVVSGNAAPYVPGVPVPLLPQYDPTPWGRQAALVQAQSAYTWTEDMVFIPGIPAAYFVPLDSIPTIEWLLEGVDTVLTLALNLIGSIIPQFNAGATGTLAESRVELVRMQQRSAGINDRFAALGDGKYNMLGDRPSDAYVTADPEDAAQATVLQSEAMDLFQQVQVILGNLRTNIQALLETNQSIGDFGTKDGLARFNAIWQTMPMPDVAENLHDDDLFAYLRIAGANTNVIERVDGQLPGNFPLSDAQYREGLRASDTLASAIAQGRLFLVDYAELGKLAPEHATYKILTGEGYNSAPIAVFAVPPGGGTLQVVAIQCGQDPTTAPMFVRPKPDDNERYWSWQMAKTVVQTADFNHHEMFAHLSRAHLVSEAFALATNRTLAPNHPLSVLLKPHFEGDIFVNFLAATLILPPNLFADMILAAPIPDILESVAQDRLNWDFYERMPHRDFARRGVDDTSVLREFHYRDDALLVWGAINDWMNEYVRIYYETDADVIGDTELAAWANEVSSMGKIKGFRPITSVDQLIEVLTMAIYTASAYHASVNYPQAHLMTYAPASAGMMSTPPPTTTSGHTEADWIKSLPGLLTSIAQFYFLNLLGTMYYRPLGDYRTNIFPFPPSFGDPRVADTNGPLQRFRNSLEAVESEINRRNTFRTAPYEYLLPSNIPTSTNI</sequence>
<dbReference type="AlphaFoldDB" id="A0A8I1D495"/>
<dbReference type="EMBL" id="JAECSB010000003">
    <property type="protein sequence ID" value="MBH5141017.1"/>
    <property type="molecule type" value="Genomic_DNA"/>
</dbReference>
<dbReference type="PANTHER" id="PTHR11771">
    <property type="entry name" value="LIPOXYGENASE"/>
    <property type="match status" value="1"/>
</dbReference>
<feature type="domain" description="Lipoxygenase" evidence="4">
    <location>
        <begin position="125"/>
        <end position="699"/>
    </location>
</feature>
<keyword evidence="3" id="KW-0732">Signal</keyword>
<feature type="signal peptide" evidence="3">
    <location>
        <begin position="1"/>
        <end position="28"/>
    </location>
</feature>
<dbReference type="Gene3D" id="3.10.450.60">
    <property type="match status" value="1"/>
</dbReference>
<name>A0A8I1D495_RHOER</name>
<dbReference type="PROSITE" id="PS51393">
    <property type="entry name" value="LIPOXYGENASE_3"/>
    <property type="match status" value="1"/>
</dbReference>
<dbReference type="InterPro" id="IPR013819">
    <property type="entry name" value="LipOase_C"/>
</dbReference>
<dbReference type="RefSeq" id="WP_197940264.1">
    <property type="nucleotide sequence ID" value="NZ_JAECSB010000003.1"/>
</dbReference>
<evidence type="ECO:0000256" key="2">
    <source>
        <dbReference type="ARBA" id="ARBA00023002"/>
    </source>
</evidence>
<dbReference type="GO" id="GO:0034440">
    <property type="term" value="P:lipid oxidation"/>
    <property type="evidence" value="ECO:0007669"/>
    <property type="project" value="InterPro"/>
</dbReference>
<dbReference type="GO" id="GO:0046872">
    <property type="term" value="F:metal ion binding"/>
    <property type="evidence" value="ECO:0007669"/>
    <property type="project" value="UniProtKB-KW"/>
</dbReference>
<dbReference type="InterPro" id="IPR000907">
    <property type="entry name" value="LipOase"/>
</dbReference>
<keyword evidence="1" id="KW-0479">Metal-binding</keyword>
<dbReference type="SUPFAM" id="SSF48484">
    <property type="entry name" value="Lipoxigenase"/>
    <property type="match status" value="1"/>
</dbReference>
<evidence type="ECO:0000256" key="3">
    <source>
        <dbReference type="SAM" id="SignalP"/>
    </source>
</evidence>
<dbReference type="Pfam" id="PF00305">
    <property type="entry name" value="Lipoxygenase"/>
    <property type="match status" value="1"/>
</dbReference>
<accession>A0A8I1D495</accession>
<evidence type="ECO:0000313" key="5">
    <source>
        <dbReference type="EMBL" id="MBH5141017.1"/>
    </source>
</evidence>
<organism evidence="5 6">
    <name type="scientific">Rhodococcus erythropolis</name>
    <name type="common">Arthrobacter picolinophilus</name>
    <dbReference type="NCBI Taxonomy" id="1833"/>
    <lineage>
        <taxon>Bacteria</taxon>
        <taxon>Bacillati</taxon>
        <taxon>Actinomycetota</taxon>
        <taxon>Actinomycetes</taxon>
        <taxon>Mycobacteriales</taxon>
        <taxon>Nocardiaceae</taxon>
        <taxon>Rhodococcus</taxon>
        <taxon>Rhodococcus erythropolis group</taxon>
    </lineage>
</organism>
<dbReference type="Gene3D" id="1.20.245.10">
    <property type="entry name" value="Lipoxygenase-1, Domain 5"/>
    <property type="match status" value="1"/>
</dbReference>
<evidence type="ECO:0000313" key="6">
    <source>
        <dbReference type="Proteomes" id="UP000627573"/>
    </source>
</evidence>